<comment type="catalytic activity">
    <reaction evidence="5">
        <text>L-seryl-[protein] + ATP = O-phospho-L-seryl-[protein] + ADP + H(+)</text>
        <dbReference type="Rhea" id="RHEA:17989"/>
        <dbReference type="Rhea" id="RHEA-COMP:9863"/>
        <dbReference type="Rhea" id="RHEA-COMP:11604"/>
        <dbReference type="ChEBI" id="CHEBI:15378"/>
        <dbReference type="ChEBI" id="CHEBI:29999"/>
        <dbReference type="ChEBI" id="CHEBI:30616"/>
        <dbReference type="ChEBI" id="CHEBI:83421"/>
        <dbReference type="ChEBI" id="CHEBI:456216"/>
        <dbReference type="EC" id="2.7.11.1"/>
    </reaction>
</comment>
<dbReference type="Proteomes" id="UP001341281">
    <property type="component" value="Chromosome 05"/>
</dbReference>
<dbReference type="EMBL" id="CP144749">
    <property type="protein sequence ID" value="WVZ77337.1"/>
    <property type="molecule type" value="Genomic_DNA"/>
</dbReference>
<dbReference type="Pfam" id="PF01453">
    <property type="entry name" value="B_lectin"/>
    <property type="match status" value="1"/>
</dbReference>
<evidence type="ECO:0000313" key="9">
    <source>
        <dbReference type="Proteomes" id="UP001341281"/>
    </source>
</evidence>
<keyword evidence="3" id="KW-0675">Receptor</keyword>
<evidence type="ECO:0000313" key="8">
    <source>
        <dbReference type="EMBL" id="WVZ77337.1"/>
    </source>
</evidence>
<evidence type="ECO:0000256" key="6">
    <source>
        <dbReference type="SAM" id="Phobius"/>
    </source>
</evidence>
<dbReference type="CDD" id="cd00028">
    <property type="entry name" value="B_lectin"/>
    <property type="match status" value="1"/>
</dbReference>
<comment type="subcellular location">
    <subcellularLocation>
        <location evidence="1">Membrane</location>
        <topology evidence="1">Single-pass type I membrane protein</topology>
    </subcellularLocation>
</comment>
<proteinExistence type="predicted"/>
<dbReference type="GO" id="GO:0051707">
    <property type="term" value="P:response to other organism"/>
    <property type="evidence" value="ECO:0007669"/>
    <property type="project" value="UniProtKB-ARBA"/>
</dbReference>
<dbReference type="PROSITE" id="PS50927">
    <property type="entry name" value="BULB_LECTIN"/>
    <property type="match status" value="1"/>
</dbReference>
<feature type="transmembrane region" description="Helical" evidence="6">
    <location>
        <begin position="21"/>
        <end position="40"/>
    </location>
</feature>
<keyword evidence="6" id="KW-0812">Transmembrane</keyword>
<dbReference type="PANTHER" id="PTHR32444:SF118">
    <property type="entry name" value="OS09G0551150 PROTEIN"/>
    <property type="match status" value="1"/>
</dbReference>
<dbReference type="InterPro" id="IPR036426">
    <property type="entry name" value="Bulb-type_lectin_dom_sf"/>
</dbReference>
<dbReference type="InterPro" id="IPR001480">
    <property type="entry name" value="Bulb-type_lectin_dom"/>
</dbReference>
<sequence>MHTPENTKHSAEHLPADCLMIKMSASLCTVVVIVLLFLSLPTCSPDDRLVLGKPLSAGNVIVSDDGSFSLGFFSPTNSTTPAAAKLYLGIWYNGIPELTVVWVANRETPLTTGTASTSTPKLALTNTSNLALYDASGRVVWATTVVAGTAGSPSPSTGAVATLTNAGCLVIRSPDGTALWQSFDQPTDSFLPGMKFRFRMPGNNSNKISGDRLVSWKSPGDPSPGSFTYGLDQATSLQIFIWNGSHPVWRSTVWTGYTNSSHYIPRISAIVYLGVGDADGEIYMAFSVSGQGRRARVI</sequence>
<dbReference type="GO" id="GO:0004674">
    <property type="term" value="F:protein serine/threonine kinase activity"/>
    <property type="evidence" value="ECO:0007669"/>
    <property type="project" value="UniProtKB-EC"/>
</dbReference>
<evidence type="ECO:0000256" key="2">
    <source>
        <dbReference type="ARBA" id="ARBA00012513"/>
    </source>
</evidence>
<dbReference type="GO" id="GO:0016020">
    <property type="term" value="C:membrane"/>
    <property type="evidence" value="ECO:0007669"/>
    <property type="project" value="UniProtKB-SubCell"/>
</dbReference>
<accession>A0AAQ3WWW9</accession>
<gene>
    <name evidence="8" type="ORF">U9M48_025216</name>
</gene>
<protein>
    <recommendedName>
        <fullName evidence="2">non-specific serine/threonine protein kinase</fullName>
        <ecNumber evidence="2">2.7.11.1</ecNumber>
    </recommendedName>
</protein>
<evidence type="ECO:0000256" key="5">
    <source>
        <dbReference type="ARBA" id="ARBA00048679"/>
    </source>
</evidence>
<keyword evidence="9" id="KW-1185">Reference proteome</keyword>
<feature type="domain" description="Bulb-type lectin" evidence="7">
    <location>
        <begin position="46"/>
        <end position="184"/>
    </location>
</feature>
<evidence type="ECO:0000259" key="7">
    <source>
        <dbReference type="PROSITE" id="PS50927"/>
    </source>
</evidence>
<dbReference type="Gene3D" id="2.90.10.10">
    <property type="entry name" value="Bulb-type lectin domain"/>
    <property type="match status" value="1"/>
</dbReference>
<dbReference type="SUPFAM" id="SSF51110">
    <property type="entry name" value="alpha-D-mannose-specific plant lectins"/>
    <property type="match status" value="1"/>
</dbReference>
<reference evidence="8 9" key="1">
    <citation type="submission" date="2024-02" db="EMBL/GenBank/DDBJ databases">
        <title>High-quality chromosome-scale genome assembly of Pensacola bahiagrass (Paspalum notatum Flugge var. saurae).</title>
        <authorList>
            <person name="Vega J.M."/>
            <person name="Podio M."/>
            <person name="Orjuela J."/>
            <person name="Siena L.A."/>
            <person name="Pessino S.C."/>
            <person name="Combes M.C."/>
            <person name="Mariac C."/>
            <person name="Albertini E."/>
            <person name="Pupilli F."/>
            <person name="Ortiz J.P.A."/>
            <person name="Leblanc O."/>
        </authorList>
    </citation>
    <scope>NUCLEOTIDE SEQUENCE [LARGE SCALE GENOMIC DNA]</scope>
    <source>
        <strain evidence="8">R1</strain>
        <tissue evidence="8">Leaf</tissue>
    </source>
</reference>
<comment type="catalytic activity">
    <reaction evidence="4">
        <text>L-threonyl-[protein] + ATP = O-phospho-L-threonyl-[protein] + ADP + H(+)</text>
        <dbReference type="Rhea" id="RHEA:46608"/>
        <dbReference type="Rhea" id="RHEA-COMP:11060"/>
        <dbReference type="Rhea" id="RHEA-COMP:11605"/>
        <dbReference type="ChEBI" id="CHEBI:15378"/>
        <dbReference type="ChEBI" id="CHEBI:30013"/>
        <dbReference type="ChEBI" id="CHEBI:30616"/>
        <dbReference type="ChEBI" id="CHEBI:61977"/>
        <dbReference type="ChEBI" id="CHEBI:456216"/>
        <dbReference type="EC" id="2.7.11.1"/>
    </reaction>
</comment>
<evidence type="ECO:0000256" key="4">
    <source>
        <dbReference type="ARBA" id="ARBA00047899"/>
    </source>
</evidence>
<evidence type="ECO:0000256" key="1">
    <source>
        <dbReference type="ARBA" id="ARBA00004479"/>
    </source>
</evidence>
<keyword evidence="6" id="KW-0472">Membrane</keyword>
<dbReference type="PANTHER" id="PTHR32444">
    <property type="entry name" value="BULB-TYPE LECTIN DOMAIN-CONTAINING PROTEIN"/>
    <property type="match status" value="1"/>
</dbReference>
<evidence type="ECO:0000256" key="3">
    <source>
        <dbReference type="ARBA" id="ARBA00023170"/>
    </source>
</evidence>
<keyword evidence="6" id="KW-1133">Transmembrane helix</keyword>
<dbReference type="AlphaFoldDB" id="A0AAQ3WWW9"/>
<dbReference type="EC" id="2.7.11.1" evidence="2"/>
<organism evidence="8 9">
    <name type="scientific">Paspalum notatum var. saurae</name>
    <dbReference type="NCBI Taxonomy" id="547442"/>
    <lineage>
        <taxon>Eukaryota</taxon>
        <taxon>Viridiplantae</taxon>
        <taxon>Streptophyta</taxon>
        <taxon>Embryophyta</taxon>
        <taxon>Tracheophyta</taxon>
        <taxon>Spermatophyta</taxon>
        <taxon>Magnoliopsida</taxon>
        <taxon>Liliopsida</taxon>
        <taxon>Poales</taxon>
        <taxon>Poaceae</taxon>
        <taxon>PACMAD clade</taxon>
        <taxon>Panicoideae</taxon>
        <taxon>Andropogonodae</taxon>
        <taxon>Paspaleae</taxon>
        <taxon>Paspalinae</taxon>
        <taxon>Paspalum</taxon>
    </lineage>
</organism>
<name>A0AAQ3WWW9_PASNO</name>
<dbReference type="SMART" id="SM00108">
    <property type="entry name" value="B_lectin"/>
    <property type="match status" value="1"/>
</dbReference>